<feature type="transmembrane region" description="Helical" evidence="6">
    <location>
        <begin position="36"/>
        <end position="53"/>
    </location>
</feature>
<feature type="transmembrane region" description="Helical" evidence="6">
    <location>
        <begin position="201"/>
        <end position="221"/>
    </location>
</feature>
<dbReference type="Proteomes" id="UP000248423">
    <property type="component" value="Unassembled WGS sequence"/>
</dbReference>
<evidence type="ECO:0000259" key="7">
    <source>
        <dbReference type="PROSITE" id="PS50850"/>
    </source>
</evidence>
<feature type="transmembrane region" description="Helical" evidence="6">
    <location>
        <begin position="404"/>
        <end position="422"/>
    </location>
</feature>
<dbReference type="InterPro" id="IPR011701">
    <property type="entry name" value="MFS"/>
</dbReference>
<keyword evidence="2" id="KW-0813">Transport</keyword>
<dbReference type="InterPro" id="IPR020846">
    <property type="entry name" value="MFS_dom"/>
</dbReference>
<keyword evidence="4 6" id="KW-1133">Transmembrane helix</keyword>
<evidence type="ECO:0000256" key="5">
    <source>
        <dbReference type="ARBA" id="ARBA00023136"/>
    </source>
</evidence>
<feature type="transmembrane region" description="Helical" evidence="6">
    <location>
        <begin position="311"/>
        <end position="332"/>
    </location>
</feature>
<dbReference type="PANTHER" id="PTHR43791:SF32">
    <property type="entry name" value="MAJOR FACILITATOR SUPERFAMILY (MFS) PROFILE DOMAIN-CONTAINING PROTEIN"/>
    <property type="match status" value="1"/>
</dbReference>
<evidence type="ECO:0000313" key="9">
    <source>
        <dbReference type="Proteomes" id="UP000248423"/>
    </source>
</evidence>
<dbReference type="AlphaFoldDB" id="A0A319DZ90"/>
<comment type="subcellular location">
    <subcellularLocation>
        <location evidence="1">Membrane</location>
        <topology evidence="1">Multi-pass membrane protein</topology>
    </subcellularLocation>
</comment>
<dbReference type="STRING" id="1448318.A0A319DZ90"/>
<dbReference type="GO" id="GO:0022857">
    <property type="term" value="F:transmembrane transporter activity"/>
    <property type="evidence" value="ECO:0007669"/>
    <property type="project" value="InterPro"/>
</dbReference>
<dbReference type="GO" id="GO:0016020">
    <property type="term" value="C:membrane"/>
    <property type="evidence" value="ECO:0007669"/>
    <property type="project" value="UniProtKB-SubCell"/>
</dbReference>
<reference evidence="8 9" key="1">
    <citation type="submission" date="2018-02" db="EMBL/GenBank/DDBJ databases">
        <title>The genomes of Aspergillus section Nigri reveals drivers in fungal speciation.</title>
        <authorList>
            <consortium name="DOE Joint Genome Institute"/>
            <person name="Vesth T.C."/>
            <person name="Nybo J."/>
            <person name="Theobald S."/>
            <person name="Brandl J."/>
            <person name="Frisvad J.C."/>
            <person name="Nielsen K.F."/>
            <person name="Lyhne E.K."/>
            <person name="Kogle M.E."/>
            <person name="Kuo A."/>
            <person name="Riley R."/>
            <person name="Clum A."/>
            <person name="Nolan M."/>
            <person name="Lipzen A."/>
            <person name="Salamov A."/>
            <person name="Henrissat B."/>
            <person name="Wiebenga A."/>
            <person name="De vries R.P."/>
            <person name="Grigoriev I.V."/>
            <person name="Mortensen U.H."/>
            <person name="Andersen M.R."/>
            <person name="Baker S.E."/>
        </authorList>
    </citation>
    <scope>NUCLEOTIDE SEQUENCE [LARGE SCALE GENOMIC DNA]</scope>
    <source>
        <strain evidence="8 9">CBS 121057</strain>
    </source>
</reference>
<protein>
    <submittedName>
        <fullName evidence="8">MFS general substrate transporter</fullName>
    </submittedName>
</protein>
<feature type="domain" description="Major facilitator superfamily (MFS) profile" evidence="7">
    <location>
        <begin position="40"/>
        <end position="425"/>
    </location>
</feature>
<dbReference type="SUPFAM" id="SSF103473">
    <property type="entry name" value="MFS general substrate transporter"/>
    <property type="match status" value="1"/>
</dbReference>
<keyword evidence="3 6" id="KW-0812">Transmembrane</keyword>
<keyword evidence="9" id="KW-1185">Reference proteome</keyword>
<feature type="transmembrane region" description="Helical" evidence="6">
    <location>
        <begin position="339"/>
        <end position="359"/>
    </location>
</feature>
<evidence type="ECO:0000256" key="1">
    <source>
        <dbReference type="ARBA" id="ARBA00004141"/>
    </source>
</evidence>
<evidence type="ECO:0000313" key="8">
    <source>
        <dbReference type="EMBL" id="PYI03131.1"/>
    </source>
</evidence>
<sequence>MSFEKEEPQSQPSVTESGSIVNDWDADEERKLIRKVDFYVLPLLLIAFFFLCLDRSNISNALTDHFITDLGITTAQATLGNQLQQAGIIIFELPANILLARVRAHRWLVFQMLAWGCIATFQCFIQNRAQYYATRFLLGVVEGGFIPGAMYLLSEFYPRSVVSTRFAIFYYGNYIASGTSTLIAAGLLTLDGIRGWSGWRWLFLVDGAMTLTFSLVLLVLLPGSPPDTRPVHKSFNLFSPREGHLLQTLQLSSPSPSSSSPSPSLLKALTTPTPYLHFTINLLSLLPAGGLVLFGPTILESLSFHRTTANALIAVGYFTALPLALGLSIFASRTHLTSLACLLSYSWCLVFVGLFYHFYTTTTPHTSPWTLYALFTLIVAGMLIAQPVNNAWCSRNARNERERSVGLALCVIGSNLGGAFGAEDV</sequence>
<name>A0A319DZ90_ASPSB</name>
<evidence type="ECO:0000256" key="6">
    <source>
        <dbReference type="SAM" id="Phobius"/>
    </source>
</evidence>
<dbReference type="PANTHER" id="PTHR43791">
    <property type="entry name" value="PERMEASE-RELATED"/>
    <property type="match status" value="1"/>
</dbReference>
<gene>
    <name evidence="8" type="ORF">BO78DRAFT_421856</name>
</gene>
<feature type="transmembrane region" description="Helical" evidence="6">
    <location>
        <begin position="107"/>
        <end position="127"/>
    </location>
</feature>
<dbReference type="VEuPathDB" id="FungiDB:BO78DRAFT_421856"/>
<feature type="transmembrane region" description="Helical" evidence="6">
    <location>
        <begin position="275"/>
        <end position="299"/>
    </location>
</feature>
<evidence type="ECO:0000256" key="2">
    <source>
        <dbReference type="ARBA" id="ARBA00022448"/>
    </source>
</evidence>
<dbReference type="PROSITE" id="PS50850">
    <property type="entry name" value="MFS"/>
    <property type="match status" value="1"/>
</dbReference>
<dbReference type="Gene3D" id="1.20.1250.20">
    <property type="entry name" value="MFS general substrate transporter like domains"/>
    <property type="match status" value="1"/>
</dbReference>
<feature type="transmembrane region" description="Helical" evidence="6">
    <location>
        <begin position="371"/>
        <end position="392"/>
    </location>
</feature>
<dbReference type="Pfam" id="PF07690">
    <property type="entry name" value="MFS_1"/>
    <property type="match status" value="1"/>
</dbReference>
<dbReference type="OrthoDB" id="2985014at2759"/>
<accession>A0A319DZ90</accession>
<organism evidence="8 9">
    <name type="scientific">Aspergillus sclerotiicarbonarius (strain CBS 121057 / IBT 28362)</name>
    <dbReference type="NCBI Taxonomy" id="1448318"/>
    <lineage>
        <taxon>Eukaryota</taxon>
        <taxon>Fungi</taxon>
        <taxon>Dikarya</taxon>
        <taxon>Ascomycota</taxon>
        <taxon>Pezizomycotina</taxon>
        <taxon>Eurotiomycetes</taxon>
        <taxon>Eurotiomycetidae</taxon>
        <taxon>Eurotiales</taxon>
        <taxon>Aspergillaceae</taxon>
        <taxon>Aspergillus</taxon>
        <taxon>Aspergillus subgen. Circumdati</taxon>
    </lineage>
</organism>
<feature type="transmembrane region" description="Helical" evidence="6">
    <location>
        <begin position="133"/>
        <end position="154"/>
    </location>
</feature>
<evidence type="ECO:0000256" key="4">
    <source>
        <dbReference type="ARBA" id="ARBA00022989"/>
    </source>
</evidence>
<dbReference type="EMBL" id="KZ826384">
    <property type="protein sequence ID" value="PYI03131.1"/>
    <property type="molecule type" value="Genomic_DNA"/>
</dbReference>
<dbReference type="InterPro" id="IPR036259">
    <property type="entry name" value="MFS_trans_sf"/>
</dbReference>
<evidence type="ECO:0000256" key="3">
    <source>
        <dbReference type="ARBA" id="ARBA00022692"/>
    </source>
</evidence>
<feature type="transmembrane region" description="Helical" evidence="6">
    <location>
        <begin position="166"/>
        <end position="189"/>
    </location>
</feature>
<keyword evidence="5 6" id="KW-0472">Membrane</keyword>
<proteinExistence type="predicted"/>